<evidence type="ECO:0000256" key="2">
    <source>
        <dbReference type="ARBA" id="ARBA00006175"/>
    </source>
</evidence>
<evidence type="ECO:0000256" key="5">
    <source>
        <dbReference type="ARBA" id="ARBA00022692"/>
    </source>
</evidence>
<dbReference type="Proteomes" id="UP000694941">
    <property type="component" value="Unplaced"/>
</dbReference>
<feature type="transmembrane region" description="Helical" evidence="9">
    <location>
        <begin position="131"/>
        <end position="152"/>
    </location>
</feature>
<accession>A0ABM1BVH7</accession>
<sequence>MSHVRLDHIQDIISYSSTVGLTRHSLRYFTMPERNKLQDILGLREFSNKKFLGKALLAEFIGTAVLVLIGCGSCTKGWDTGYSPTIVQIALAFGVTVGTAVQFIGHISGGHINPAVTVAFLITRKISIFRAVLYIVVQCLGAIVGASVLKGVTPIKQQGDLGATLVHNNLSAVQGFIVELFITFVLVFTVFSCCDTNRQDIKGSTPLAIGLSVATCHMFAIKYTGSSMNSARSFGPAVIADVWLHHWVYWIGPVLGGVVAGLLYEHVFAASAPPNDELDNLEIAELR</sequence>
<keyword evidence="4" id="KW-1003">Cell membrane</keyword>
<evidence type="ECO:0000256" key="8">
    <source>
        <dbReference type="RuleBase" id="RU000477"/>
    </source>
</evidence>
<comment type="similarity">
    <text evidence="2 8">Belongs to the MIP/aquaporin (TC 1.A.8) family.</text>
</comment>
<feature type="transmembrane region" description="Helical" evidence="9">
    <location>
        <begin position="51"/>
        <end position="70"/>
    </location>
</feature>
<evidence type="ECO:0000256" key="9">
    <source>
        <dbReference type="SAM" id="Phobius"/>
    </source>
</evidence>
<evidence type="ECO:0000313" key="11">
    <source>
        <dbReference type="RefSeq" id="XP_013789474.2"/>
    </source>
</evidence>
<feature type="transmembrane region" description="Helical" evidence="9">
    <location>
        <begin position="244"/>
        <end position="264"/>
    </location>
</feature>
<feature type="transmembrane region" description="Helical" evidence="9">
    <location>
        <begin position="172"/>
        <end position="194"/>
    </location>
</feature>
<reference evidence="11" key="1">
    <citation type="submission" date="2025-08" db="UniProtKB">
        <authorList>
            <consortium name="RefSeq"/>
        </authorList>
    </citation>
    <scope>IDENTIFICATION</scope>
    <source>
        <tissue evidence="11">Muscle</tissue>
    </source>
</reference>
<dbReference type="InterPro" id="IPR023271">
    <property type="entry name" value="Aquaporin-like"/>
</dbReference>
<comment type="subcellular location">
    <subcellularLocation>
        <location evidence="1">Cell membrane</location>
        <topology evidence="1">Multi-pass membrane protein</topology>
    </subcellularLocation>
</comment>
<evidence type="ECO:0000256" key="3">
    <source>
        <dbReference type="ARBA" id="ARBA00022448"/>
    </source>
</evidence>
<keyword evidence="3 8" id="KW-0813">Transport</keyword>
<feature type="transmembrane region" description="Helical" evidence="9">
    <location>
        <begin position="82"/>
        <end position="104"/>
    </location>
</feature>
<name>A0ABM1BVH7_LIMPO</name>
<keyword evidence="6 9" id="KW-1133">Transmembrane helix</keyword>
<dbReference type="InterPro" id="IPR034294">
    <property type="entry name" value="Aquaporin_transptr"/>
</dbReference>
<dbReference type="Pfam" id="PF00230">
    <property type="entry name" value="MIP"/>
    <property type="match status" value="1"/>
</dbReference>
<dbReference type="PANTHER" id="PTHR19139">
    <property type="entry name" value="AQUAPORIN TRANSPORTER"/>
    <property type="match status" value="1"/>
</dbReference>
<keyword evidence="7 9" id="KW-0472">Membrane</keyword>
<dbReference type="CDD" id="cd00333">
    <property type="entry name" value="MIP"/>
    <property type="match status" value="1"/>
</dbReference>
<dbReference type="Gene3D" id="1.20.1080.10">
    <property type="entry name" value="Glycerol uptake facilitator protein"/>
    <property type="match status" value="1"/>
</dbReference>
<dbReference type="NCBIfam" id="TIGR00861">
    <property type="entry name" value="MIP"/>
    <property type="match status" value="1"/>
</dbReference>
<evidence type="ECO:0000256" key="7">
    <source>
        <dbReference type="ARBA" id="ARBA00023136"/>
    </source>
</evidence>
<proteinExistence type="inferred from homology"/>
<dbReference type="SUPFAM" id="SSF81338">
    <property type="entry name" value="Aquaporin-like"/>
    <property type="match status" value="1"/>
</dbReference>
<feature type="transmembrane region" description="Helical" evidence="9">
    <location>
        <begin position="206"/>
        <end position="224"/>
    </location>
</feature>
<protein>
    <submittedName>
        <fullName evidence="11">Aquaporin-like</fullName>
    </submittedName>
</protein>
<evidence type="ECO:0000256" key="4">
    <source>
        <dbReference type="ARBA" id="ARBA00022475"/>
    </source>
</evidence>
<dbReference type="PANTHER" id="PTHR19139:SF199">
    <property type="entry name" value="MIP17260P"/>
    <property type="match status" value="1"/>
</dbReference>
<evidence type="ECO:0000256" key="6">
    <source>
        <dbReference type="ARBA" id="ARBA00022989"/>
    </source>
</evidence>
<dbReference type="PROSITE" id="PS00221">
    <property type="entry name" value="MIP"/>
    <property type="match status" value="1"/>
</dbReference>
<dbReference type="PRINTS" id="PR00783">
    <property type="entry name" value="MINTRINSICP"/>
</dbReference>
<dbReference type="InterPro" id="IPR000425">
    <property type="entry name" value="MIP"/>
</dbReference>
<gene>
    <name evidence="11" type="primary">LOC106473338</name>
</gene>
<evidence type="ECO:0000256" key="1">
    <source>
        <dbReference type="ARBA" id="ARBA00004651"/>
    </source>
</evidence>
<evidence type="ECO:0000313" key="10">
    <source>
        <dbReference type="Proteomes" id="UP000694941"/>
    </source>
</evidence>
<dbReference type="RefSeq" id="XP_013789474.2">
    <property type="nucleotide sequence ID" value="XM_013934020.2"/>
</dbReference>
<dbReference type="GeneID" id="106473338"/>
<keyword evidence="5 8" id="KW-0812">Transmembrane</keyword>
<keyword evidence="10" id="KW-1185">Reference proteome</keyword>
<dbReference type="InterPro" id="IPR022357">
    <property type="entry name" value="MIP_CS"/>
</dbReference>
<organism evidence="10 11">
    <name type="scientific">Limulus polyphemus</name>
    <name type="common">Atlantic horseshoe crab</name>
    <dbReference type="NCBI Taxonomy" id="6850"/>
    <lineage>
        <taxon>Eukaryota</taxon>
        <taxon>Metazoa</taxon>
        <taxon>Ecdysozoa</taxon>
        <taxon>Arthropoda</taxon>
        <taxon>Chelicerata</taxon>
        <taxon>Merostomata</taxon>
        <taxon>Xiphosura</taxon>
        <taxon>Limulidae</taxon>
        <taxon>Limulus</taxon>
    </lineage>
</organism>